<accession>A0ACB7ZSL9</accession>
<proteinExistence type="predicted"/>
<feature type="non-terminal residue" evidence="1">
    <location>
        <position position="169"/>
    </location>
</feature>
<name>A0ACB7ZSL9_9AGAM</name>
<reference evidence="1" key="1">
    <citation type="journal article" date="2021" name="New Phytol.">
        <title>Evolutionary innovations through gain and loss of genes in the ectomycorrhizal Boletales.</title>
        <authorList>
            <person name="Wu G."/>
            <person name="Miyauchi S."/>
            <person name="Morin E."/>
            <person name="Kuo A."/>
            <person name="Drula E."/>
            <person name="Varga T."/>
            <person name="Kohler A."/>
            <person name="Feng B."/>
            <person name="Cao Y."/>
            <person name="Lipzen A."/>
            <person name="Daum C."/>
            <person name="Hundley H."/>
            <person name="Pangilinan J."/>
            <person name="Johnson J."/>
            <person name="Barry K."/>
            <person name="LaButti K."/>
            <person name="Ng V."/>
            <person name="Ahrendt S."/>
            <person name="Min B."/>
            <person name="Choi I.G."/>
            <person name="Park H."/>
            <person name="Plett J.M."/>
            <person name="Magnuson J."/>
            <person name="Spatafora J.W."/>
            <person name="Nagy L.G."/>
            <person name="Henrissat B."/>
            <person name="Grigoriev I.V."/>
            <person name="Yang Z.L."/>
            <person name="Xu J."/>
            <person name="Martin F.M."/>
        </authorList>
    </citation>
    <scope>NUCLEOTIDE SEQUENCE</scope>
    <source>
        <strain evidence="1">ATCC 28755</strain>
    </source>
</reference>
<feature type="non-terminal residue" evidence="1">
    <location>
        <position position="1"/>
    </location>
</feature>
<evidence type="ECO:0000313" key="1">
    <source>
        <dbReference type="EMBL" id="KAH7903679.1"/>
    </source>
</evidence>
<keyword evidence="2" id="KW-1185">Reference proteome</keyword>
<dbReference type="Proteomes" id="UP000790377">
    <property type="component" value="Unassembled WGS sequence"/>
</dbReference>
<comment type="caution">
    <text evidence="1">The sequence shown here is derived from an EMBL/GenBank/DDBJ whole genome shotgun (WGS) entry which is preliminary data.</text>
</comment>
<evidence type="ECO:0000313" key="2">
    <source>
        <dbReference type="Proteomes" id="UP000790377"/>
    </source>
</evidence>
<organism evidence="1 2">
    <name type="scientific">Hygrophoropsis aurantiaca</name>
    <dbReference type="NCBI Taxonomy" id="72124"/>
    <lineage>
        <taxon>Eukaryota</taxon>
        <taxon>Fungi</taxon>
        <taxon>Dikarya</taxon>
        <taxon>Basidiomycota</taxon>
        <taxon>Agaricomycotina</taxon>
        <taxon>Agaricomycetes</taxon>
        <taxon>Agaricomycetidae</taxon>
        <taxon>Boletales</taxon>
        <taxon>Coniophorineae</taxon>
        <taxon>Hygrophoropsidaceae</taxon>
        <taxon>Hygrophoropsis</taxon>
    </lineage>
</organism>
<protein>
    <submittedName>
        <fullName evidence="1">Uncharacterized protein</fullName>
    </submittedName>
</protein>
<gene>
    <name evidence="1" type="ORF">BJ138DRAFT_967369</name>
</gene>
<dbReference type="EMBL" id="MU268817">
    <property type="protein sequence ID" value="KAH7903679.1"/>
    <property type="molecule type" value="Genomic_DNA"/>
</dbReference>
<sequence length="169" mass="19339">PAYLPHVLNVLKVQRPDKFREILRVTPATFDKIIAKIENDSAFTNRSNNNQLPLDHQLAITLYRFGHDGNGANLQEIANWAGVGKGTVHLITRRVMTAVLRPSFMNVAVRFPTPAEKLQAKAWVEAHSCRAWRHGWCLVDGTLIPSYDRPHWYGESYFDRKSNYSLNIQ</sequence>